<proteinExistence type="inferred from homology"/>
<sequence length="187" mass="20842">MSAGNIISRMDVRGKIRALPIRQTTHQVLSVLLILSTAMMIWKGLVLLTQTESPVVVVLTESMHPAFNRGDILLLTNPHPIHIGDIVVFKIDSKPIPIVHRVIQLHQNATHDLVLTKGDNNREDDRGGEIYPIGKIWVERHEVVGRVWGFFPFLGMLTIWVNAYPVVKVGLVVGLILGALLSKSENK</sequence>
<comment type="catalytic activity">
    <reaction evidence="1 15">
        <text>Cleavage of hydrophobic, N-terminal signal or leader sequences from secreted and periplasmic proteins.</text>
        <dbReference type="EC" id="3.4.21.89"/>
    </reaction>
</comment>
<dbReference type="InParanoid" id="A0A0L0HNH0"/>
<evidence type="ECO:0000256" key="1">
    <source>
        <dbReference type="ARBA" id="ARBA00000677"/>
    </source>
</evidence>
<dbReference type="PANTHER" id="PTHR10806:SF6">
    <property type="entry name" value="SIGNAL PEPTIDASE COMPLEX CATALYTIC SUBUNIT SEC11"/>
    <property type="match status" value="1"/>
</dbReference>
<evidence type="ECO:0000256" key="10">
    <source>
        <dbReference type="ARBA" id="ARBA00022968"/>
    </source>
</evidence>
<dbReference type="InterPro" id="IPR015927">
    <property type="entry name" value="Peptidase_S24_S26A/B/C"/>
</dbReference>
<evidence type="ECO:0000259" key="16">
    <source>
        <dbReference type="Pfam" id="PF00717"/>
    </source>
</evidence>
<dbReference type="Proteomes" id="UP000053201">
    <property type="component" value="Unassembled WGS sequence"/>
</dbReference>
<keyword evidence="11 15" id="KW-1133">Transmembrane helix</keyword>
<evidence type="ECO:0000256" key="8">
    <source>
        <dbReference type="ARBA" id="ARBA00022801"/>
    </source>
</evidence>
<keyword evidence="9 15" id="KW-0256">Endoplasmic reticulum</keyword>
<keyword evidence="7 15" id="KW-0812">Transmembrane</keyword>
<dbReference type="InterPro" id="IPR019533">
    <property type="entry name" value="Peptidase_S26"/>
</dbReference>
<accession>A0A0L0HNH0</accession>
<evidence type="ECO:0000256" key="12">
    <source>
        <dbReference type="ARBA" id="ARBA00023136"/>
    </source>
</evidence>
<dbReference type="OMA" id="GSMEPFM"/>
<evidence type="ECO:0000256" key="9">
    <source>
        <dbReference type="ARBA" id="ARBA00022824"/>
    </source>
</evidence>
<dbReference type="RefSeq" id="XP_016610408.1">
    <property type="nucleotide sequence ID" value="XM_016751126.1"/>
</dbReference>
<dbReference type="CDD" id="cd06530">
    <property type="entry name" value="S26_SPase_I"/>
    <property type="match status" value="1"/>
</dbReference>
<keyword evidence="8 15" id="KW-0378">Hydrolase</keyword>
<comment type="subcellular location">
    <subcellularLocation>
        <location evidence="2">Endoplasmic reticulum membrane</location>
        <topology evidence="2">Single-pass type II membrane protein</topology>
    </subcellularLocation>
</comment>
<dbReference type="Pfam" id="PF00717">
    <property type="entry name" value="Peptidase_S24"/>
    <property type="match status" value="1"/>
</dbReference>
<evidence type="ECO:0000256" key="6">
    <source>
        <dbReference type="ARBA" id="ARBA00022670"/>
    </source>
</evidence>
<comment type="subunit">
    <text evidence="14">Component of the signal peptidase complex (SPC) composed of a catalytic subunit SEC11 and three accessory subunits SPC1, SPC2 and SPC3. The complex induces a local thinning of the ER membrane which is used to measure the length of the signal peptide (SP) h-region of protein substrates. This ensures the selectivity of the complex towards h-regions shorter than 18-20 amino acids. SPC associates with the translocon complex.</text>
</comment>
<dbReference type="EC" id="3.4.21.89" evidence="4 15"/>
<evidence type="ECO:0000313" key="17">
    <source>
        <dbReference type="EMBL" id="KND02369.1"/>
    </source>
</evidence>
<comment type="similarity">
    <text evidence="3 15">Belongs to the peptidase S26B family.</text>
</comment>
<dbReference type="PROSITE" id="PS00761">
    <property type="entry name" value="SPASE_I_3"/>
    <property type="match status" value="1"/>
</dbReference>
<organism evidence="17 18">
    <name type="scientific">Spizellomyces punctatus (strain DAOM BR117)</name>
    <dbReference type="NCBI Taxonomy" id="645134"/>
    <lineage>
        <taxon>Eukaryota</taxon>
        <taxon>Fungi</taxon>
        <taxon>Fungi incertae sedis</taxon>
        <taxon>Chytridiomycota</taxon>
        <taxon>Chytridiomycota incertae sedis</taxon>
        <taxon>Chytridiomycetes</taxon>
        <taxon>Spizellomycetales</taxon>
        <taxon>Spizellomycetaceae</taxon>
        <taxon>Spizellomyces</taxon>
    </lineage>
</organism>
<feature type="transmembrane region" description="Helical" evidence="15">
    <location>
        <begin position="159"/>
        <end position="181"/>
    </location>
</feature>
<evidence type="ECO:0000256" key="2">
    <source>
        <dbReference type="ARBA" id="ARBA00004648"/>
    </source>
</evidence>
<evidence type="ECO:0000256" key="11">
    <source>
        <dbReference type="ARBA" id="ARBA00022989"/>
    </source>
</evidence>
<feature type="transmembrane region" description="Helical" evidence="15">
    <location>
        <begin position="28"/>
        <end position="48"/>
    </location>
</feature>
<evidence type="ECO:0000256" key="5">
    <source>
        <dbReference type="ARBA" id="ARBA00019685"/>
    </source>
</evidence>
<evidence type="ECO:0000256" key="15">
    <source>
        <dbReference type="RuleBase" id="RU362047"/>
    </source>
</evidence>
<dbReference type="GO" id="GO:0004252">
    <property type="term" value="F:serine-type endopeptidase activity"/>
    <property type="evidence" value="ECO:0007669"/>
    <property type="project" value="InterPro"/>
</dbReference>
<evidence type="ECO:0000256" key="3">
    <source>
        <dbReference type="ARBA" id="ARBA00011035"/>
    </source>
</evidence>
<gene>
    <name evidence="17" type="ORF">SPPG_02839</name>
</gene>
<dbReference type="GeneID" id="27686398"/>
<dbReference type="Gene3D" id="2.10.109.10">
    <property type="entry name" value="Umud Fragment, subunit A"/>
    <property type="match status" value="1"/>
</dbReference>
<evidence type="ECO:0000256" key="4">
    <source>
        <dbReference type="ARBA" id="ARBA00013208"/>
    </source>
</evidence>
<keyword evidence="10 15" id="KW-0735">Signal-anchor</keyword>
<evidence type="ECO:0000313" key="18">
    <source>
        <dbReference type="Proteomes" id="UP000053201"/>
    </source>
</evidence>
<dbReference type="VEuPathDB" id="FungiDB:SPPG_02839"/>
<protein>
    <recommendedName>
        <fullName evidence="5 15">Signal peptidase complex catalytic subunit SEC11</fullName>
        <ecNumber evidence="4 15">3.4.21.89</ecNumber>
    </recommendedName>
</protein>
<dbReference type="GO" id="GO:0006465">
    <property type="term" value="P:signal peptide processing"/>
    <property type="evidence" value="ECO:0007669"/>
    <property type="project" value="UniProtKB-UniRule"/>
</dbReference>
<dbReference type="InterPro" id="IPR019758">
    <property type="entry name" value="Pept_S26A_signal_pept_1_CS"/>
</dbReference>
<dbReference type="InterPro" id="IPR036286">
    <property type="entry name" value="LexA/Signal_pep-like_sf"/>
</dbReference>
<dbReference type="PRINTS" id="PR00728">
    <property type="entry name" value="SIGNALPTASE"/>
</dbReference>
<comment type="function">
    <text evidence="13">Catalytic component of the signal peptidase complex (SPC) which catalyzes the cleavage of N-terminal signal sequences from nascent proteins as they are translocated into the lumen of the endoplasmic reticulum. Specifically cleaves N-terminal signal peptides that contain a hydrophobic alpha-helix (h-region) shorter than 18-20 amino acids.</text>
</comment>
<dbReference type="eggNOG" id="KOG3342">
    <property type="taxonomic scope" value="Eukaryota"/>
</dbReference>
<name>A0A0L0HNH0_SPIPD</name>
<keyword evidence="12 15" id="KW-0472">Membrane</keyword>
<evidence type="ECO:0000256" key="13">
    <source>
        <dbReference type="ARBA" id="ARBA00045533"/>
    </source>
</evidence>
<dbReference type="AlphaFoldDB" id="A0A0L0HNH0"/>
<dbReference type="NCBIfam" id="TIGR02228">
    <property type="entry name" value="sigpep_I_arch"/>
    <property type="match status" value="1"/>
</dbReference>
<dbReference type="InterPro" id="IPR001733">
    <property type="entry name" value="Peptidase_S26B"/>
</dbReference>
<dbReference type="GO" id="GO:0009003">
    <property type="term" value="F:signal peptidase activity"/>
    <property type="evidence" value="ECO:0007669"/>
    <property type="project" value="UniProtKB-EC"/>
</dbReference>
<dbReference type="STRING" id="645134.A0A0L0HNH0"/>
<feature type="domain" description="Peptidase S24/S26A/S26B/S26C" evidence="16">
    <location>
        <begin position="48"/>
        <end position="107"/>
    </location>
</feature>
<reference evidence="17 18" key="1">
    <citation type="submission" date="2009-08" db="EMBL/GenBank/DDBJ databases">
        <title>The Genome Sequence of Spizellomyces punctatus strain DAOM BR117.</title>
        <authorList>
            <consortium name="The Broad Institute Genome Sequencing Platform"/>
            <person name="Russ C."/>
            <person name="Cuomo C."/>
            <person name="Shea T."/>
            <person name="Young S.K."/>
            <person name="Zeng Q."/>
            <person name="Koehrsen M."/>
            <person name="Haas B."/>
            <person name="Borodovsky M."/>
            <person name="Guigo R."/>
            <person name="Alvarado L."/>
            <person name="Berlin A."/>
            <person name="Bochicchio J."/>
            <person name="Borenstein D."/>
            <person name="Chapman S."/>
            <person name="Chen Z."/>
            <person name="Engels R."/>
            <person name="Freedman E."/>
            <person name="Gellesch M."/>
            <person name="Goldberg J."/>
            <person name="Griggs A."/>
            <person name="Gujja S."/>
            <person name="Heiman D."/>
            <person name="Hepburn T."/>
            <person name="Howarth C."/>
            <person name="Jen D."/>
            <person name="Larson L."/>
            <person name="Lewis B."/>
            <person name="Mehta T."/>
            <person name="Park D."/>
            <person name="Pearson M."/>
            <person name="Roberts A."/>
            <person name="Saif S."/>
            <person name="Shenoy N."/>
            <person name="Sisk P."/>
            <person name="Stolte C."/>
            <person name="Sykes S."/>
            <person name="Thomson T."/>
            <person name="Walk T."/>
            <person name="White J."/>
            <person name="Yandava C."/>
            <person name="Burger G."/>
            <person name="Gray M.W."/>
            <person name="Holland P.W.H."/>
            <person name="King N."/>
            <person name="Lang F.B.F."/>
            <person name="Roger A.J."/>
            <person name="Ruiz-Trillo I."/>
            <person name="Lander E."/>
            <person name="Nusbaum C."/>
        </authorList>
    </citation>
    <scope>NUCLEOTIDE SEQUENCE [LARGE SCALE GENOMIC DNA]</scope>
    <source>
        <strain evidence="17 18">DAOM BR117</strain>
    </source>
</reference>
<evidence type="ECO:0000256" key="7">
    <source>
        <dbReference type="ARBA" id="ARBA00022692"/>
    </source>
</evidence>
<dbReference type="OrthoDB" id="1077582at2759"/>
<dbReference type="PANTHER" id="PTHR10806">
    <property type="entry name" value="SIGNAL PEPTIDASE COMPLEX CATALYTIC SUBUNIT SEC11"/>
    <property type="match status" value="1"/>
</dbReference>
<dbReference type="FunCoup" id="A0A0L0HNH0">
    <property type="interactions" value="273"/>
</dbReference>
<evidence type="ECO:0000256" key="14">
    <source>
        <dbReference type="ARBA" id="ARBA00047037"/>
    </source>
</evidence>
<dbReference type="SUPFAM" id="SSF51306">
    <property type="entry name" value="LexA/Signal peptidase"/>
    <property type="match status" value="1"/>
</dbReference>
<keyword evidence="18" id="KW-1185">Reference proteome</keyword>
<dbReference type="EMBL" id="KQ257453">
    <property type="protein sequence ID" value="KND02369.1"/>
    <property type="molecule type" value="Genomic_DNA"/>
</dbReference>
<keyword evidence="6 15" id="KW-0645">Protease</keyword>
<dbReference type="GO" id="GO:0005787">
    <property type="term" value="C:signal peptidase complex"/>
    <property type="evidence" value="ECO:0007669"/>
    <property type="project" value="TreeGrafter"/>
</dbReference>